<organism evidence="1 2">
    <name type="scientific">Modestobacter italicus (strain DSM 44449 / CECT 9708 / BC 501)</name>
    <dbReference type="NCBI Taxonomy" id="2732864"/>
    <lineage>
        <taxon>Bacteria</taxon>
        <taxon>Bacillati</taxon>
        <taxon>Actinomycetota</taxon>
        <taxon>Actinomycetes</taxon>
        <taxon>Geodermatophilales</taxon>
        <taxon>Geodermatophilaceae</taxon>
        <taxon>Modestobacter</taxon>
    </lineage>
</organism>
<name>I4F3D4_MODI5</name>
<keyword evidence="2" id="KW-1185">Reference proteome</keyword>
<evidence type="ECO:0008006" key="3">
    <source>
        <dbReference type="Google" id="ProtNLM"/>
    </source>
</evidence>
<evidence type="ECO:0000313" key="2">
    <source>
        <dbReference type="Proteomes" id="UP000006461"/>
    </source>
</evidence>
<gene>
    <name evidence="1" type="ordered locus">MODMU_4766</name>
</gene>
<sequence length="69" mass="7400">MSQPLLRVVSGQPTDEELAALTVVVAALAQRRPDRRRPTPVGAWASRADLVRTPLQPGPGGWRAAGRFA</sequence>
<dbReference type="OMA" id="ARVRSTW"/>
<dbReference type="EMBL" id="FO203431">
    <property type="protein sequence ID" value="CCH90147.1"/>
    <property type="molecule type" value="Genomic_DNA"/>
</dbReference>
<dbReference type="eggNOG" id="ENOG5033HAR">
    <property type="taxonomic scope" value="Bacteria"/>
</dbReference>
<evidence type="ECO:0000313" key="1">
    <source>
        <dbReference type="EMBL" id="CCH90147.1"/>
    </source>
</evidence>
<dbReference type="AlphaFoldDB" id="I4F3D4"/>
<proteinExistence type="predicted"/>
<dbReference type="InterPro" id="IPR032716">
    <property type="entry name" value="ACC_epsilon"/>
</dbReference>
<dbReference type="STRING" id="477641.MODMU_4766"/>
<accession>I4F3D4</accession>
<dbReference type="Proteomes" id="UP000006461">
    <property type="component" value="Chromosome"/>
</dbReference>
<reference evidence="1 2" key="1">
    <citation type="journal article" date="2012" name="J. Bacteriol.">
        <title>Genome Sequence of Radiation-Resistant Modestobacter marinus Strain BC501, a Representative Actinobacterium That Thrives on Calcareous Stone Surfaces.</title>
        <authorList>
            <person name="Normand P."/>
            <person name="Gury J."/>
            <person name="Pujic P."/>
            <person name="Chouaia B."/>
            <person name="Crotti E."/>
            <person name="Brusetti L."/>
            <person name="Daffonchio D."/>
            <person name="Vacherie B."/>
            <person name="Barbe V."/>
            <person name="Medigue C."/>
            <person name="Calteau A."/>
            <person name="Ghodhbane-Gtari F."/>
            <person name="Essoussi I."/>
            <person name="Nouioui I."/>
            <person name="Abbassi-Ghozzi I."/>
            <person name="Gtari M."/>
        </authorList>
    </citation>
    <scope>NUCLEOTIDE SEQUENCE [LARGE SCALE GENOMIC DNA]</scope>
    <source>
        <strain evidence="2">BC 501</strain>
    </source>
</reference>
<dbReference type="OrthoDB" id="4300992at2"/>
<dbReference type="Pfam" id="PF13822">
    <property type="entry name" value="ACC_epsilon"/>
    <property type="match status" value="1"/>
</dbReference>
<dbReference type="GO" id="GO:0004658">
    <property type="term" value="F:propionyl-CoA carboxylase activity"/>
    <property type="evidence" value="ECO:0007669"/>
    <property type="project" value="InterPro"/>
</dbReference>
<dbReference type="HOGENOM" id="CLU_175330_4_0_11"/>
<dbReference type="KEGG" id="mmar:MODMU_4766"/>
<protein>
    <recommendedName>
        <fullName evidence="3">Acyl-CoA carboxylase subunit epsilon</fullName>
    </recommendedName>
</protein>
<dbReference type="GO" id="GO:0003989">
    <property type="term" value="F:acetyl-CoA carboxylase activity"/>
    <property type="evidence" value="ECO:0007669"/>
    <property type="project" value="InterPro"/>
</dbReference>